<feature type="domain" description="Gcp-like" evidence="1">
    <location>
        <begin position="40"/>
        <end position="143"/>
    </location>
</feature>
<accession>X1G254</accession>
<dbReference type="SUPFAM" id="SSF53067">
    <property type="entry name" value="Actin-like ATPase domain"/>
    <property type="match status" value="1"/>
</dbReference>
<name>X1G254_9ZZZZ</name>
<dbReference type="PANTHER" id="PTHR11735:SF11">
    <property type="entry name" value="TRNA THREONYLCARBAMOYLADENOSINE BIOSYNTHESIS PROTEIN TSAB"/>
    <property type="match status" value="1"/>
</dbReference>
<evidence type="ECO:0000259" key="1">
    <source>
        <dbReference type="Pfam" id="PF00814"/>
    </source>
</evidence>
<dbReference type="Pfam" id="PF00814">
    <property type="entry name" value="TsaD"/>
    <property type="match status" value="1"/>
</dbReference>
<dbReference type="AlphaFoldDB" id="X1G254"/>
<dbReference type="PANTHER" id="PTHR11735">
    <property type="entry name" value="TRNA N6-ADENOSINE THREONYLCARBAMOYLTRANSFERASE"/>
    <property type="match status" value="1"/>
</dbReference>
<feature type="non-terminal residue" evidence="2">
    <location>
        <position position="182"/>
    </location>
</feature>
<protein>
    <recommendedName>
        <fullName evidence="1">Gcp-like domain-containing protein</fullName>
    </recommendedName>
</protein>
<evidence type="ECO:0000313" key="2">
    <source>
        <dbReference type="EMBL" id="GAH35669.1"/>
    </source>
</evidence>
<dbReference type="InterPro" id="IPR022496">
    <property type="entry name" value="T6A_TsaB"/>
</dbReference>
<dbReference type="InterPro" id="IPR043129">
    <property type="entry name" value="ATPase_NBD"/>
</dbReference>
<dbReference type="CDD" id="cd24032">
    <property type="entry name" value="ASKHA_NBD_TsaB"/>
    <property type="match status" value="1"/>
</dbReference>
<comment type="caution">
    <text evidence="2">The sequence shown here is derived from an EMBL/GenBank/DDBJ whole genome shotgun (WGS) entry which is preliminary data.</text>
</comment>
<dbReference type="GO" id="GO:0002949">
    <property type="term" value="P:tRNA threonylcarbamoyladenosine modification"/>
    <property type="evidence" value="ECO:0007669"/>
    <property type="project" value="InterPro"/>
</dbReference>
<organism evidence="2">
    <name type="scientific">marine sediment metagenome</name>
    <dbReference type="NCBI Taxonomy" id="412755"/>
    <lineage>
        <taxon>unclassified sequences</taxon>
        <taxon>metagenomes</taxon>
        <taxon>ecological metagenomes</taxon>
    </lineage>
</organism>
<sequence length="182" mass="19400">MRSPPPLLLLALDTSTRTVGIALYDGTRVIGEYLWRSMDYHTVELAPAVHSALKKSGLKISDLGALGVALGPGSFTGLRIGLALAKGITLAQRLPLIGVPSLDALAIAQPVSDLPIVAVLQAGRSRLAAGWYEVRDGKRKSTGKIEALTPEELVERIKKPTVVCGELTEDGRQLLMDNCKHA</sequence>
<dbReference type="Gene3D" id="3.30.420.40">
    <property type="match status" value="2"/>
</dbReference>
<dbReference type="GO" id="GO:0005829">
    <property type="term" value="C:cytosol"/>
    <property type="evidence" value="ECO:0007669"/>
    <property type="project" value="TreeGrafter"/>
</dbReference>
<reference evidence="2" key="1">
    <citation type="journal article" date="2014" name="Front. Microbiol.">
        <title>High frequency of phylogenetically diverse reductive dehalogenase-homologous genes in deep subseafloor sedimentary metagenomes.</title>
        <authorList>
            <person name="Kawai M."/>
            <person name="Futagami T."/>
            <person name="Toyoda A."/>
            <person name="Takaki Y."/>
            <person name="Nishi S."/>
            <person name="Hori S."/>
            <person name="Arai W."/>
            <person name="Tsubouchi T."/>
            <person name="Morono Y."/>
            <person name="Uchiyama I."/>
            <person name="Ito T."/>
            <person name="Fujiyama A."/>
            <person name="Inagaki F."/>
            <person name="Takami H."/>
        </authorList>
    </citation>
    <scope>NUCLEOTIDE SEQUENCE</scope>
    <source>
        <strain evidence="2">Expedition CK06-06</strain>
    </source>
</reference>
<gene>
    <name evidence="2" type="ORF">S03H2_13195</name>
</gene>
<dbReference type="NCBIfam" id="TIGR03725">
    <property type="entry name" value="T6A_YeaZ"/>
    <property type="match status" value="1"/>
</dbReference>
<proteinExistence type="predicted"/>
<dbReference type="InterPro" id="IPR000905">
    <property type="entry name" value="Gcp-like_dom"/>
</dbReference>
<dbReference type="EMBL" id="BARU01006699">
    <property type="protein sequence ID" value="GAH35669.1"/>
    <property type="molecule type" value="Genomic_DNA"/>
</dbReference>